<dbReference type="AlphaFoldDB" id="A0A0N4WR15"/>
<feature type="transmembrane region" description="Helical" evidence="1">
    <location>
        <begin position="83"/>
        <end position="105"/>
    </location>
</feature>
<dbReference type="PANTHER" id="PTHR34651:SF1">
    <property type="entry name" value="SIMILAR TO ENSANGP00000021391"/>
    <property type="match status" value="1"/>
</dbReference>
<evidence type="ECO:0000313" key="4">
    <source>
        <dbReference type="WBParaSite" id="HPLM_0001390801-mRNA-1"/>
    </source>
</evidence>
<evidence type="ECO:0000313" key="2">
    <source>
        <dbReference type="EMBL" id="VDO51013.1"/>
    </source>
</evidence>
<reference evidence="2 3" key="2">
    <citation type="submission" date="2018-11" db="EMBL/GenBank/DDBJ databases">
        <authorList>
            <consortium name="Pathogen Informatics"/>
        </authorList>
    </citation>
    <scope>NUCLEOTIDE SEQUENCE [LARGE SCALE GENOMIC DNA]</scope>
    <source>
        <strain evidence="2 3">MHpl1</strain>
    </source>
</reference>
<name>A0A0N4WR15_HAEPC</name>
<proteinExistence type="predicted"/>
<keyword evidence="3" id="KW-1185">Reference proteome</keyword>
<dbReference type="PANTHER" id="PTHR34651">
    <property type="entry name" value="SIMILAR TO ENSANGP00000021391"/>
    <property type="match status" value="1"/>
</dbReference>
<evidence type="ECO:0000313" key="3">
    <source>
        <dbReference type="Proteomes" id="UP000268014"/>
    </source>
</evidence>
<gene>
    <name evidence="2" type="ORF">HPLM_LOCUS13900</name>
</gene>
<reference evidence="4" key="1">
    <citation type="submission" date="2017-02" db="UniProtKB">
        <authorList>
            <consortium name="WormBaseParasite"/>
        </authorList>
    </citation>
    <scope>IDENTIFICATION</scope>
</reference>
<keyword evidence="1" id="KW-0472">Membrane</keyword>
<accession>A0A0N4WR15</accession>
<dbReference type="Proteomes" id="UP000268014">
    <property type="component" value="Unassembled WGS sequence"/>
</dbReference>
<dbReference type="EMBL" id="UZAF01018378">
    <property type="protein sequence ID" value="VDO51013.1"/>
    <property type="molecule type" value="Genomic_DNA"/>
</dbReference>
<dbReference type="OrthoDB" id="9970237at2759"/>
<protein>
    <submittedName>
        <fullName evidence="4">G_PROTEIN_RECEP_F1_2 domain-containing protein</fullName>
    </submittedName>
</protein>
<evidence type="ECO:0000256" key="1">
    <source>
        <dbReference type="SAM" id="Phobius"/>
    </source>
</evidence>
<feature type="transmembrane region" description="Helical" evidence="1">
    <location>
        <begin position="40"/>
        <end position="63"/>
    </location>
</feature>
<dbReference type="InterPro" id="IPR029245">
    <property type="entry name" value="DUF4528"/>
</dbReference>
<keyword evidence="1" id="KW-1133">Transmembrane helix</keyword>
<sequence>MFSYDAVPSAKILASVHSAAFIRVCRLIPRRSYVSSYRSIFVNVKDFSLILFFFFRVGCFPYIKYHCTKRPVQDLSAENRLYRLITVVNLGIPCVLYGLAAIALIRHTETIEDEQTRKIVRIHFLIKEDHN</sequence>
<organism evidence="4">
    <name type="scientific">Haemonchus placei</name>
    <name type="common">Barber's pole worm</name>
    <dbReference type="NCBI Taxonomy" id="6290"/>
    <lineage>
        <taxon>Eukaryota</taxon>
        <taxon>Metazoa</taxon>
        <taxon>Ecdysozoa</taxon>
        <taxon>Nematoda</taxon>
        <taxon>Chromadorea</taxon>
        <taxon>Rhabditida</taxon>
        <taxon>Rhabditina</taxon>
        <taxon>Rhabditomorpha</taxon>
        <taxon>Strongyloidea</taxon>
        <taxon>Trichostrongylidae</taxon>
        <taxon>Haemonchus</taxon>
    </lineage>
</organism>
<dbReference type="Pfam" id="PF15031">
    <property type="entry name" value="DUF4528"/>
    <property type="match status" value="1"/>
</dbReference>
<keyword evidence="1" id="KW-0812">Transmembrane</keyword>
<dbReference type="WBParaSite" id="HPLM_0001390801-mRNA-1">
    <property type="protein sequence ID" value="HPLM_0001390801-mRNA-1"/>
    <property type="gene ID" value="HPLM_0001390801"/>
</dbReference>